<dbReference type="SMART" id="SM00032">
    <property type="entry name" value="CCP"/>
    <property type="match status" value="3"/>
</dbReference>
<keyword evidence="18 28" id="KW-1015">Disulfide bond</keyword>
<dbReference type="InterPro" id="IPR000436">
    <property type="entry name" value="Sushi_SCR_CCP_dom"/>
</dbReference>
<dbReference type="Gene3D" id="3.40.50.410">
    <property type="entry name" value="von Willebrand factor, type A domain"/>
    <property type="match status" value="1"/>
</dbReference>
<dbReference type="GO" id="GO:0070062">
    <property type="term" value="C:extracellular exosome"/>
    <property type="evidence" value="ECO:0007669"/>
    <property type="project" value="TreeGrafter"/>
</dbReference>
<evidence type="ECO:0000259" key="31">
    <source>
        <dbReference type="PROSITE" id="PS50240"/>
    </source>
</evidence>
<feature type="active site" description="Charge relay system" evidence="27">
    <location>
        <position position="584"/>
    </location>
</feature>
<comment type="subunit">
    <text evidence="26">Catalytic component of the C3 convertase of the alternative complement pathway, also named C3bBb, composed of complement factor B Bb and complement C3b. Catalytic component of the C5 convertase of the alternative complement pathway, also named C3bBb3b, composed of complement factor B Bb and additional molecules of complement C3b. Interacts to CFP; this interaction contributes to the stabilization of the active C3-convertase enzyme complex.</text>
</comment>
<dbReference type="Gene3D" id="2.10.70.10">
    <property type="entry name" value="Complement Module, domain 1"/>
    <property type="match status" value="3"/>
</dbReference>
<evidence type="ECO:0000256" key="16">
    <source>
        <dbReference type="ARBA" id="ARBA00022825"/>
    </source>
</evidence>
<keyword evidence="15" id="KW-0378">Hydrolase</keyword>
<feature type="domain" description="Sushi" evidence="32">
    <location>
        <begin position="150"/>
        <end position="207"/>
    </location>
</feature>
<dbReference type="CDD" id="cd00190">
    <property type="entry name" value="Tryp_SPc"/>
    <property type="match status" value="1"/>
</dbReference>
<dbReference type="PROSITE" id="PS50923">
    <property type="entry name" value="SUSHI"/>
    <property type="match status" value="2"/>
</dbReference>
<keyword evidence="17" id="KW-0391">Immunity</keyword>
<evidence type="ECO:0000313" key="33">
    <source>
        <dbReference type="Ensembl" id="ENSLLTP00000000125.1"/>
    </source>
</evidence>
<sequence>MQRFGSYVYLLLFLGLFSAVDGACDPKAAEIQGGNYTLLEDGTTLTYECPQGQYPHPTQFRFCKNGNQWSLLTDREGRTVGKAECRAIRCVRPLEFENGVFEIFQQFYEINQELKFTCYDGHKLRGPQIRTCLPTGKWSGETAVCDDGTGHCPDPGIPIGTRKYGTEYQPGSTVRYQCSRGLSLIGSKERVCQKSGIWSGSEPECQSPFTFDSKEEITTKFLPSLIEVALSASQGPLANKSDSLNIYFLLDASESFGRKRFIKAKEALVKLIQKLSSYDILPNYGIVTFATESRMVLSTTHPQSSNADWVSERLGSISIDAHELKTGTNIANGLQFVYEMMIMQDTEEKQRGLNPTPVSTTARHIIILLTDGNYNLGGPPSLIIQQIKEFLNIGRSSENLHDDHLDQYNMGSSSSATVLQVDIGESSPNLRDDHLDIYVFGNGHNINTEAINELASHKPNERHGFILKDLDELQMVLEKSLDDGESLPMCGFSPGEEAVIDYEKYPWFARIVINEPRQEICKGVIVSDQDILTAAHCLAGVNGIEDISVILGTTNFAVAEIRHHPEYNSQKVKNKHTPEFYDYDVALVKLKEKHLPSFARPVCLPCTLETTRILRKPHPQTTCKDHEEELLYVGNIRSLFITPCEYSSGQKSGLLQRNVWIKNGEKKMACNLDAEKAKQYEKVANISEMVSEHFLCTGGTDPRVDPNVCSYDSGGPLLIQRRLRYVQLGVISWSVVDTCKFDRSLLCDSEPIKKKSPPHARDFHVNMFKILPWLKEQLGTEVEFL</sequence>
<dbReference type="SMART" id="SM00327">
    <property type="entry name" value="VWA"/>
    <property type="match status" value="1"/>
</dbReference>
<dbReference type="InterPro" id="IPR018114">
    <property type="entry name" value="TRYPSIN_HIS"/>
</dbReference>
<evidence type="ECO:0000256" key="1">
    <source>
        <dbReference type="ARBA" id="ARBA00000061"/>
    </source>
</evidence>
<dbReference type="PANTHER" id="PTHR46393:SF1">
    <property type="entry name" value="COMPLEMENT FACTOR B"/>
    <property type="match status" value="1"/>
</dbReference>
<evidence type="ECO:0000256" key="25">
    <source>
        <dbReference type="ARBA" id="ARBA00093516"/>
    </source>
</evidence>
<evidence type="ECO:0000256" key="11">
    <source>
        <dbReference type="ARBA" id="ARBA00022659"/>
    </source>
</evidence>
<evidence type="ECO:0000256" key="17">
    <source>
        <dbReference type="ARBA" id="ARBA00022859"/>
    </source>
</evidence>
<keyword evidence="10" id="KW-0399">Innate immunity</keyword>
<dbReference type="SUPFAM" id="SSF53300">
    <property type="entry name" value="vWA-like"/>
    <property type="match status" value="1"/>
</dbReference>
<evidence type="ECO:0000256" key="10">
    <source>
        <dbReference type="ARBA" id="ARBA00022588"/>
    </source>
</evidence>
<dbReference type="GO" id="GO:0006508">
    <property type="term" value="P:proteolysis"/>
    <property type="evidence" value="ECO:0007669"/>
    <property type="project" value="UniProtKB-KW"/>
</dbReference>
<keyword evidence="11 28" id="KW-0768">Sushi</keyword>
<evidence type="ECO:0000256" key="15">
    <source>
        <dbReference type="ARBA" id="ARBA00022801"/>
    </source>
</evidence>
<dbReference type="PROSITE" id="PS50234">
    <property type="entry name" value="VWFA"/>
    <property type="match status" value="1"/>
</dbReference>
<dbReference type="PROSITE" id="PS00134">
    <property type="entry name" value="TRYPSIN_HIS"/>
    <property type="match status" value="1"/>
</dbReference>
<comment type="function">
    <text evidence="22">Involved in proliferation and differentiation of preactivated B-lymphocytes, rapid spreading of peripheral blood monocytes, stimulation of lymphocyte blastogenesis and lysis of erythrocytes.</text>
</comment>
<comment type="caution">
    <text evidence="28">Lacks conserved residue(s) required for the propagation of feature annotation.</text>
</comment>
<comment type="function">
    <text evidence="24">Precursor of the catalytic component of the C3 and C5 convertase complexes of the alternative pathway of the complement system, a cascade of proteins that leads to phagocytosis and breakdown of pathogens and signaling that strengthens the adaptive immune system. The alternative complement pathway acts as an amplification loop that enhances other complement pathways (classical, lectin and GZMK) by promoting formation of additional C3 and C5 convertases. CFB is cleaved and activated by CFD to generate Ba and Bb chains; Bb chain constituting the catalytic component of the C3 and C5 convertases.</text>
</comment>
<dbReference type="SMART" id="SM00020">
    <property type="entry name" value="Tryp_SPc"/>
    <property type="match status" value="1"/>
</dbReference>
<dbReference type="Ensembl" id="ENSLLTT00000000129.1">
    <property type="protein sequence ID" value="ENSLLTP00000000125.1"/>
    <property type="gene ID" value="ENSLLTG00000000101.1"/>
</dbReference>
<keyword evidence="34" id="KW-1185">Reference proteome</keyword>
<feature type="chain" id="PRO_5034296343" description="Complement factor B" evidence="29">
    <location>
        <begin position="23"/>
        <end position="785"/>
    </location>
</feature>
<dbReference type="PANTHER" id="PTHR46393">
    <property type="entry name" value="SUSHI DOMAIN-CONTAINING PROTEIN"/>
    <property type="match status" value="1"/>
</dbReference>
<evidence type="ECO:0000256" key="13">
    <source>
        <dbReference type="ARBA" id="ARBA00022729"/>
    </source>
</evidence>
<dbReference type="Pfam" id="PF00092">
    <property type="entry name" value="VWA"/>
    <property type="match status" value="1"/>
</dbReference>
<evidence type="ECO:0000256" key="21">
    <source>
        <dbReference type="ARBA" id="ARBA00029636"/>
    </source>
</evidence>
<dbReference type="InterPro" id="IPR001314">
    <property type="entry name" value="Peptidase_S1A"/>
</dbReference>
<evidence type="ECO:0000256" key="19">
    <source>
        <dbReference type="ARBA" id="ARBA00023162"/>
    </source>
</evidence>
<evidence type="ECO:0000256" key="14">
    <source>
        <dbReference type="ARBA" id="ARBA00022737"/>
    </source>
</evidence>
<comment type="subunit">
    <text evidence="25">Monomer. Interacts with complement C3b; this interaction is dependent on the presence of Mg(2+).</text>
</comment>
<evidence type="ECO:0000256" key="27">
    <source>
        <dbReference type="PIRSR" id="PIRSR001154-1"/>
    </source>
</evidence>
<dbReference type="InterPro" id="IPR009003">
    <property type="entry name" value="Peptidase_S1_PA"/>
</dbReference>
<dbReference type="Proteomes" id="UP000694406">
    <property type="component" value="Unplaced"/>
</dbReference>
<name>A0A8C5RB52_LATLA</name>
<feature type="disulfide bond" evidence="28">
    <location>
        <begin position="178"/>
        <end position="205"/>
    </location>
</feature>
<dbReference type="GO" id="GO:0009617">
    <property type="term" value="P:response to bacterium"/>
    <property type="evidence" value="ECO:0007669"/>
    <property type="project" value="TreeGrafter"/>
</dbReference>
<reference evidence="33" key="1">
    <citation type="submission" date="2025-08" db="UniProtKB">
        <authorList>
            <consortium name="Ensembl"/>
        </authorList>
    </citation>
    <scope>IDENTIFICATION</scope>
</reference>
<feature type="signal peptide" evidence="29">
    <location>
        <begin position="1"/>
        <end position="22"/>
    </location>
</feature>
<feature type="domain" description="VWFA" evidence="30">
    <location>
        <begin position="245"/>
        <end position="481"/>
    </location>
</feature>
<dbReference type="CDD" id="cd00033">
    <property type="entry name" value="CCP"/>
    <property type="match status" value="2"/>
</dbReference>
<evidence type="ECO:0000256" key="29">
    <source>
        <dbReference type="SAM" id="SignalP"/>
    </source>
</evidence>
<evidence type="ECO:0000256" key="3">
    <source>
        <dbReference type="ARBA" id="ARBA00001946"/>
    </source>
</evidence>
<dbReference type="GO" id="GO:0004252">
    <property type="term" value="F:serine-type endopeptidase activity"/>
    <property type="evidence" value="ECO:0007669"/>
    <property type="project" value="UniProtKB-EC"/>
</dbReference>
<feature type="active site" description="Charge relay system" evidence="27">
    <location>
        <position position="713"/>
    </location>
</feature>
<dbReference type="InterPro" id="IPR043504">
    <property type="entry name" value="Peptidase_S1_PA_chymotrypsin"/>
</dbReference>
<dbReference type="Gene3D" id="2.40.10.10">
    <property type="entry name" value="Trypsin-like serine proteases"/>
    <property type="match status" value="2"/>
</dbReference>
<dbReference type="PRINTS" id="PR00722">
    <property type="entry name" value="CHYMOTRYPSIN"/>
</dbReference>
<proteinExistence type="inferred from homology"/>
<feature type="disulfide bond" evidence="28">
    <location>
        <begin position="118"/>
        <end position="145"/>
    </location>
</feature>
<reference evidence="33" key="2">
    <citation type="submission" date="2025-09" db="UniProtKB">
        <authorList>
            <consortium name="Ensembl"/>
        </authorList>
    </citation>
    <scope>IDENTIFICATION</scope>
</reference>
<comment type="subcellular location">
    <subcellularLocation>
        <location evidence="4">Cell surface</location>
    </subcellularLocation>
    <subcellularLocation>
        <location evidence="5">Secreted</location>
    </subcellularLocation>
</comment>
<keyword evidence="13 29" id="KW-0732">Signal</keyword>
<keyword evidence="14" id="KW-0677">Repeat</keyword>
<evidence type="ECO:0000256" key="18">
    <source>
        <dbReference type="ARBA" id="ARBA00023157"/>
    </source>
</evidence>
<feature type="domain" description="Peptidase S1" evidence="31">
    <location>
        <begin position="492"/>
        <end position="779"/>
    </location>
</feature>
<dbReference type="GO" id="GO:0006957">
    <property type="term" value="P:complement activation, alternative pathway"/>
    <property type="evidence" value="ECO:0007669"/>
    <property type="project" value="UniProtKB-KW"/>
</dbReference>
<dbReference type="AlphaFoldDB" id="A0A8C5RB52"/>
<evidence type="ECO:0000256" key="8">
    <source>
        <dbReference type="ARBA" id="ARBA00018671"/>
    </source>
</evidence>
<dbReference type="GeneTree" id="ENSGT00940000158605"/>
<comment type="catalytic activity">
    <reaction evidence="1">
        <text>Cleavage of Arg-|-Ser bond in complement component C3 alpha-chain to yield C3a and C3b, and Arg-|-Xaa bond in complement component C5 alpha-chain to yield C5a and C5b.</text>
        <dbReference type="EC" id="3.4.21.47"/>
    </reaction>
</comment>
<evidence type="ECO:0000256" key="6">
    <source>
        <dbReference type="ARBA" id="ARBA00009228"/>
    </source>
</evidence>
<keyword evidence="12" id="KW-0645">Protease</keyword>
<evidence type="ECO:0000256" key="5">
    <source>
        <dbReference type="ARBA" id="ARBA00004613"/>
    </source>
</evidence>
<evidence type="ECO:0000256" key="20">
    <source>
        <dbReference type="ARBA" id="ARBA00023180"/>
    </source>
</evidence>
<dbReference type="Pfam" id="PF00089">
    <property type="entry name" value="Trypsin"/>
    <property type="match status" value="2"/>
</dbReference>
<evidence type="ECO:0000256" key="7">
    <source>
        <dbReference type="ARBA" id="ARBA00011934"/>
    </source>
</evidence>
<dbReference type="SUPFAM" id="SSF57535">
    <property type="entry name" value="Complement control module/SCR domain"/>
    <property type="match status" value="2"/>
</dbReference>
<evidence type="ECO:0000256" key="23">
    <source>
        <dbReference type="ARBA" id="ARBA00093402"/>
    </source>
</evidence>
<organism evidence="33 34">
    <name type="scientific">Laticauda laticaudata</name>
    <name type="common">Blue-ringed sea krait</name>
    <name type="synonym">Blue-lipped sea krait</name>
    <dbReference type="NCBI Taxonomy" id="8630"/>
    <lineage>
        <taxon>Eukaryota</taxon>
        <taxon>Metazoa</taxon>
        <taxon>Chordata</taxon>
        <taxon>Craniata</taxon>
        <taxon>Vertebrata</taxon>
        <taxon>Euteleostomi</taxon>
        <taxon>Lepidosauria</taxon>
        <taxon>Squamata</taxon>
        <taxon>Bifurcata</taxon>
        <taxon>Unidentata</taxon>
        <taxon>Episquamata</taxon>
        <taxon>Toxicofera</taxon>
        <taxon>Serpentes</taxon>
        <taxon>Colubroidea</taxon>
        <taxon>Elapidae</taxon>
        <taxon>Laticaudinae</taxon>
        <taxon>Laticauda</taxon>
    </lineage>
</organism>
<protein>
    <recommendedName>
        <fullName evidence="8">Complement factor B</fullName>
        <ecNumber evidence="7">3.4.21.47</ecNumber>
    </recommendedName>
    <alternativeName>
        <fullName evidence="21">C3/C5 convertase</fullName>
    </alternativeName>
</protein>
<evidence type="ECO:0000313" key="34">
    <source>
        <dbReference type="Proteomes" id="UP000694406"/>
    </source>
</evidence>
<evidence type="ECO:0000256" key="4">
    <source>
        <dbReference type="ARBA" id="ARBA00004241"/>
    </source>
</evidence>
<evidence type="ECO:0000256" key="28">
    <source>
        <dbReference type="PROSITE-ProRule" id="PRU00302"/>
    </source>
</evidence>
<comment type="function">
    <text evidence="23">Serine protease component of the complement C3 and C5 convertase complexes of the alternative complement pathway. Following cleavage and activation by factor D (CFD), forms the C3 convertase together with complement C3b. As part of the C3 convertase, cleaves and activates C3 into C3a anaphylatoxin and C3b opsonin, the next components of the complement pathways. When an additional complement C3b molecule binds to the C3 convertase, forms the C5 convertase, which cleaves and activates C5 into C5a anaphylatoxin and C5b component of the membrane attack complex.</text>
</comment>
<evidence type="ECO:0000256" key="2">
    <source>
        <dbReference type="ARBA" id="ARBA00001936"/>
    </source>
</evidence>
<dbReference type="InterPro" id="IPR036465">
    <property type="entry name" value="vWFA_dom_sf"/>
</dbReference>
<comment type="cofactor">
    <cofactor evidence="2">
        <name>Mn(2+)</name>
        <dbReference type="ChEBI" id="CHEBI:29035"/>
    </cofactor>
</comment>
<dbReference type="Pfam" id="PF00084">
    <property type="entry name" value="Sushi"/>
    <property type="match status" value="2"/>
</dbReference>
<dbReference type="InterPro" id="IPR035976">
    <property type="entry name" value="Sushi/SCR/CCP_sf"/>
</dbReference>
<comment type="similarity">
    <text evidence="6">Belongs to the peptidase S1 family. Snake venom subfamily.</text>
</comment>
<keyword evidence="16" id="KW-0720">Serine protease</keyword>
<keyword evidence="9" id="KW-0964">Secreted</keyword>
<evidence type="ECO:0000256" key="12">
    <source>
        <dbReference type="ARBA" id="ARBA00022670"/>
    </source>
</evidence>
<dbReference type="PIRSF" id="PIRSF001154">
    <property type="entry name" value="Compl_C2_B"/>
    <property type="match status" value="1"/>
</dbReference>
<dbReference type="PROSITE" id="PS50240">
    <property type="entry name" value="TRYPSIN_DOM"/>
    <property type="match status" value="1"/>
</dbReference>
<evidence type="ECO:0000259" key="32">
    <source>
        <dbReference type="PROSITE" id="PS50923"/>
    </source>
</evidence>
<dbReference type="InterPro" id="IPR001254">
    <property type="entry name" value="Trypsin_dom"/>
</dbReference>
<dbReference type="GO" id="GO:0009986">
    <property type="term" value="C:cell surface"/>
    <property type="evidence" value="ECO:0007669"/>
    <property type="project" value="UniProtKB-SubCell"/>
</dbReference>
<keyword evidence="19" id="KW-0179">Complement alternate pathway</keyword>
<dbReference type="SUPFAM" id="SSF50494">
    <property type="entry name" value="Trypsin-like serine proteases"/>
    <property type="match status" value="1"/>
</dbReference>
<feature type="domain" description="Sushi" evidence="32">
    <location>
        <begin position="88"/>
        <end position="147"/>
    </location>
</feature>
<evidence type="ECO:0000256" key="26">
    <source>
        <dbReference type="ARBA" id="ARBA00093582"/>
    </source>
</evidence>
<dbReference type="InterPro" id="IPR011360">
    <property type="entry name" value="Compl_C2_B"/>
</dbReference>
<keyword evidence="20" id="KW-0325">Glycoprotein</keyword>
<comment type="cofactor">
    <cofactor evidence="3">
        <name>Mg(2+)</name>
        <dbReference type="ChEBI" id="CHEBI:18420"/>
    </cofactor>
</comment>
<dbReference type="EC" id="3.4.21.47" evidence="7"/>
<accession>A0A8C5RB52</accession>
<evidence type="ECO:0000256" key="24">
    <source>
        <dbReference type="ARBA" id="ARBA00093434"/>
    </source>
</evidence>
<evidence type="ECO:0000259" key="30">
    <source>
        <dbReference type="PROSITE" id="PS50234"/>
    </source>
</evidence>
<dbReference type="InterPro" id="IPR002035">
    <property type="entry name" value="VWF_A"/>
</dbReference>
<evidence type="ECO:0000256" key="9">
    <source>
        <dbReference type="ARBA" id="ARBA00022525"/>
    </source>
</evidence>
<feature type="active site" description="Charge relay system" evidence="27">
    <location>
        <position position="536"/>
    </location>
</feature>
<evidence type="ECO:0000256" key="22">
    <source>
        <dbReference type="ARBA" id="ARBA00093327"/>
    </source>
</evidence>